<keyword evidence="9" id="KW-1185">Reference proteome</keyword>
<accession>A0ABN7EAT8</accession>
<dbReference type="InterPro" id="IPR002528">
    <property type="entry name" value="MATE_fam"/>
</dbReference>
<comment type="caution">
    <text evidence="8">The sequence shown here is derived from an EMBL/GenBank/DDBJ whole genome shotgun (WGS) entry which is preliminary data.</text>
</comment>
<feature type="transmembrane region" description="Helical" evidence="6">
    <location>
        <begin position="304"/>
        <end position="325"/>
    </location>
</feature>
<evidence type="ECO:0000256" key="5">
    <source>
        <dbReference type="ARBA" id="ARBA00023136"/>
    </source>
</evidence>
<dbReference type="CDD" id="cd13132">
    <property type="entry name" value="MATE_eukaryotic"/>
    <property type="match status" value="1"/>
</dbReference>
<dbReference type="Proteomes" id="UP001189122">
    <property type="component" value="Unassembled WGS sequence"/>
</dbReference>
<keyword evidence="3 6" id="KW-0812">Transmembrane</keyword>
<dbReference type="Pfam" id="PF01554">
    <property type="entry name" value="MatE"/>
    <property type="match status" value="2"/>
</dbReference>
<gene>
    <name evidence="8" type="ORF">SI7747_UN020964</name>
</gene>
<reference evidence="9" key="1">
    <citation type="journal article" date="2020" name="Sci. Rep.">
        <title>Chromosome-scale genome assembly for the duckweed Spirodela intermedia, integrating cytogenetic maps, PacBio and Oxford Nanopore libraries.</title>
        <authorList>
            <person name="Hoang P.T.N."/>
            <person name="Fiebig A."/>
            <person name="Novak P."/>
            <person name="Macas J."/>
            <person name="Cao H.X."/>
            <person name="Stepanenko A."/>
            <person name="Chen G."/>
            <person name="Borisjuk N."/>
            <person name="Scholz U."/>
            <person name="Schubert I."/>
        </authorList>
    </citation>
    <scope>NUCLEOTIDE SEQUENCE [LARGE SCALE GENOMIC DNA]</scope>
</reference>
<feature type="transmembrane region" description="Helical" evidence="6">
    <location>
        <begin position="159"/>
        <end position="176"/>
    </location>
</feature>
<evidence type="ECO:0000256" key="6">
    <source>
        <dbReference type="RuleBase" id="RU004914"/>
    </source>
</evidence>
<dbReference type="NCBIfam" id="TIGR00797">
    <property type="entry name" value="matE"/>
    <property type="match status" value="1"/>
</dbReference>
<keyword evidence="5 6" id="KW-0472">Membrane</keyword>
<comment type="similarity">
    <text evidence="2 6">Belongs to the multi antimicrobial extrusion (MATE) (TC 2.A.66.1) family.</text>
</comment>
<evidence type="ECO:0000313" key="9">
    <source>
        <dbReference type="Proteomes" id="UP001189122"/>
    </source>
</evidence>
<sequence length="494" mass="53376">MAIDGEDDQRAKPFLPPGNDEEGKSSRGLMTRVWEEEKKLWVVAGPAIFTRFSTFGVSIISQAFMGHIGSTELAAYALVFTVVVRFANGILLGMASALETLCGQSFGAGQNHMLGIYLQRSWLVLLPFTAALLPLFLFTTPVLRLLGQDESVALMAGKISVWFIPAVFSYSLSFTLQMYLQAQSKNRVITYYAALSLSVHVLLSWFLTAKLGMGVAGVMGSTIIALWIPVVGQLVFVVCGGCPETWNGLSCEAFKDLWGVVKLSFSSGIMLCLELWYNTILILLTGHMDDAEISIDALSICLNINGWEMMIALGFLAAIGVRVANELGAGNADKAKFSILICVATSSAIGFTLFLIFLFLPGRISYIFSTSSLVAGAVANLSPLLAFSILLNSVQPVLSGVAIGAGWQSTVAYVNIACYYLVGIPLGVVLAYVIGLGVKGVWLGMILGIAVQTLVLTYITCRTDWDHQVFAARSRLKRWLVSKPDKEDPANEEA</sequence>
<feature type="transmembrane region" description="Helical" evidence="6">
    <location>
        <begin position="188"/>
        <end position="207"/>
    </location>
</feature>
<evidence type="ECO:0000256" key="3">
    <source>
        <dbReference type="ARBA" id="ARBA00022692"/>
    </source>
</evidence>
<feature type="transmembrane region" description="Helical" evidence="6">
    <location>
        <begin position="260"/>
        <end position="284"/>
    </location>
</feature>
<organism evidence="8 9">
    <name type="scientific">Spirodela intermedia</name>
    <name type="common">Intermediate duckweed</name>
    <dbReference type="NCBI Taxonomy" id="51605"/>
    <lineage>
        <taxon>Eukaryota</taxon>
        <taxon>Viridiplantae</taxon>
        <taxon>Streptophyta</taxon>
        <taxon>Embryophyta</taxon>
        <taxon>Tracheophyta</taxon>
        <taxon>Spermatophyta</taxon>
        <taxon>Magnoliopsida</taxon>
        <taxon>Liliopsida</taxon>
        <taxon>Araceae</taxon>
        <taxon>Lemnoideae</taxon>
        <taxon>Spirodela</taxon>
    </lineage>
</organism>
<dbReference type="PANTHER" id="PTHR11206">
    <property type="entry name" value="MULTIDRUG RESISTANCE PROTEIN"/>
    <property type="match status" value="1"/>
</dbReference>
<feature type="transmembrane region" description="Helical" evidence="6">
    <location>
        <begin position="337"/>
        <end position="360"/>
    </location>
</feature>
<name>A0ABN7EAT8_SPIIN</name>
<evidence type="ECO:0000313" key="8">
    <source>
        <dbReference type="EMBL" id="CAA6674606.1"/>
    </source>
</evidence>
<dbReference type="InterPro" id="IPR045069">
    <property type="entry name" value="MATE_euk"/>
</dbReference>
<feature type="transmembrane region" description="Helical" evidence="6">
    <location>
        <begin position="440"/>
        <end position="459"/>
    </location>
</feature>
<dbReference type="EMBL" id="CACRZD030000125">
    <property type="protein sequence ID" value="CAA6674606.1"/>
    <property type="molecule type" value="Genomic_DNA"/>
</dbReference>
<comment type="subcellular location">
    <subcellularLocation>
        <location evidence="1">Membrane</location>
        <topology evidence="1">Multi-pass membrane protein</topology>
    </subcellularLocation>
</comment>
<feature type="transmembrane region" description="Helical" evidence="6">
    <location>
        <begin position="122"/>
        <end position="139"/>
    </location>
</feature>
<feature type="transmembrane region" description="Helical" evidence="6">
    <location>
        <begin position="213"/>
        <end position="239"/>
    </location>
</feature>
<evidence type="ECO:0000256" key="4">
    <source>
        <dbReference type="ARBA" id="ARBA00022989"/>
    </source>
</evidence>
<evidence type="ECO:0000256" key="2">
    <source>
        <dbReference type="ARBA" id="ARBA00010199"/>
    </source>
</evidence>
<feature type="transmembrane region" description="Helical" evidence="6">
    <location>
        <begin position="40"/>
        <end position="61"/>
    </location>
</feature>
<feature type="region of interest" description="Disordered" evidence="7">
    <location>
        <begin position="1"/>
        <end position="27"/>
    </location>
</feature>
<feature type="transmembrane region" description="Helical" evidence="6">
    <location>
        <begin position="412"/>
        <end position="434"/>
    </location>
</feature>
<keyword evidence="4 6" id="KW-1133">Transmembrane helix</keyword>
<evidence type="ECO:0000256" key="7">
    <source>
        <dbReference type="SAM" id="MobiDB-lite"/>
    </source>
</evidence>
<proteinExistence type="inferred from homology"/>
<evidence type="ECO:0000256" key="1">
    <source>
        <dbReference type="ARBA" id="ARBA00004141"/>
    </source>
</evidence>
<feature type="transmembrane region" description="Helical" evidence="6">
    <location>
        <begin position="73"/>
        <end position="101"/>
    </location>
</feature>
<protein>
    <recommendedName>
        <fullName evidence="6">Protein DETOXIFICATION</fullName>
    </recommendedName>
    <alternativeName>
        <fullName evidence="6">Multidrug and toxic compound extrusion protein</fullName>
    </alternativeName>
</protein>